<proteinExistence type="predicted"/>
<dbReference type="SUPFAM" id="SSF57845">
    <property type="entry name" value="B-box zinc-binding domain"/>
    <property type="match status" value="1"/>
</dbReference>
<dbReference type="PROSITE" id="PS00518">
    <property type="entry name" value="ZF_RING_1"/>
    <property type="match status" value="1"/>
</dbReference>
<protein>
    <submittedName>
        <fullName evidence="11">Tripartite motif-containing protein 45-like</fullName>
    </submittedName>
</protein>
<dbReference type="GO" id="GO:0060340">
    <property type="term" value="P:positive regulation of type I interferon-mediated signaling pathway"/>
    <property type="evidence" value="ECO:0007669"/>
    <property type="project" value="TreeGrafter"/>
</dbReference>
<dbReference type="SMART" id="SM00336">
    <property type="entry name" value="BBOX"/>
    <property type="match status" value="2"/>
</dbReference>
<keyword evidence="1" id="KW-0479">Metal-binding</keyword>
<dbReference type="PROSITE" id="PS50119">
    <property type="entry name" value="ZF_BBOX"/>
    <property type="match status" value="1"/>
</dbReference>
<dbReference type="RefSeq" id="XP_022307346.1">
    <property type="nucleotide sequence ID" value="XM_022451638.1"/>
</dbReference>
<dbReference type="Gene3D" id="3.30.40.10">
    <property type="entry name" value="Zinc/RING finger domain, C3HC4 (zinc finger)"/>
    <property type="match status" value="1"/>
</dbReference>
<evidence type="ECO:0000313" key="11">
    <source>
        <dbReference type="RefSeq" id="XP_022307346.1"/>
    </source>
</evidence>
<dbReference type="GO" id="GO:0008270">
    <property type="term" value="F:zinc ion binding"/>
    <property type="evidence" value="ECO:0007669"/>
    <property type="project" value="UniProtKB-KW"/>
</dbReference>
<evidence type="ECO:0000256" key="2">
    <source>
        <dbReference type="ARBA" id="ARBA00022737"/>
    </source>
</evidence>
<keyword evidence="4" id="KW-0862">Zinc</keyword>
<accession>A0A8B8BWT6</accession>
<gene>
    <name evidence="11" type="primary">LOC111113391</name>
</gene>
<dbReference type="AlphaFoldDB" id="A0A8B8BWT6"/>
<dbReference type="SUPFAM" id="SSF57850">
    <property type="entry name" value="RING/U-box"/>
    <property type="match status" value="1"/>
</dbReference>
<reference evidence="11" key="1">
    <citation type="submission" date="2025-08" db="UniProtKB">
        <authorList>
            <consortium name="RefSeq"/>
        </authorList>
    </citation>
    <scope>IDENTIFICATION</scope>
    <source>
        <tissue evidence="11">Whole sample</tissue>
    </source>
</reference>
<dbReference type="OrthoDB" id="6101642at2759"/>
<dbReference type="GO" id="GO:0005654">
    <property type="term" value="C:nucleoplasm"/>
    <property type="evidence" value="ECO:0007669"/>
    <property type="project" value="TreeGrafter"/>
</dbReference>
<keyword evidence="7" id="KW-0175">Coiled coil</keyword>
<dbReference type="PROSITE" id="PS50089">
    <property type="entry name" value="ZF_RING_2"/>
    <property type="match status" value="1"/>
</dbReference>
<keyword evidence="10" id="KW-1185">Reference proteome</keyword>
<evidence type="ECO:0000256" key="5">
    <source>
        <dbReference type="PROSITE-ProRule" id="PRU00024"/>
    </source>
</evidence>
<evidence type="ECO:0000256" key="6">
    <source>
        <dbReference type="PROSITE-ProRule" id="PRU00087"/>
    </source>
</evidence>
<feature type="repeat" description="Filamin" evidence="6">
    <location>
        <begin position="370"/>
        <end position="480"/>
    </location>
</feature>
<dbReference type="InterPro" id="IPR017868">
    <property type="entry name" value="Filamin/ABP280_repeat-like"/>
</dbReference>
<dbReference type="InterPro" id="IPR017907">
    <property type="entry name" value="Znf_RING_CS"/>
</dbReference>
<keyword evidence="3 5" id="KW-0863">Zinc-finger</keyword>
<keyword evidence="2" id="KW-0677">Repeat</keyword>
<organism evidence="10 11">
    <name type="scientific">Crassostrea virginica</name>
    <name type="common">Eastern oyster</name>
    <dbReference type="NCBI Taxonomy" id="6565"/>
    <lineage>
        <taxon>Eukaryota</taxon>
        <taxon>Metazoa</taxon>
        <taxon>Spiralia</taxon>
        <taxon>Lophotrochozoa</taxon>
        <taxon>Mollusca</taxon>
        <taxon>Bivalvia</taxon>
        <taxon>Autobranchia</taxon>
        <taxon>Pteriomorphia</taxon>
        <taxon>Ostreida</taxon>
        <taxon>Ostreoidea</taxon>
        <taxon>Ostreidae</taxon>
        <taxon>Crassostrea</taxon>
    </lineage>
</organism>
<evidence type="ECO:0000256" key="1">
    <source>
        <dbReference type="ARBA" id="ARBA00022723"/>
    </source>
</evidence>
<evidence type="ECO:0000259" key="9">
    <source>
        <dbReference type="PROSITE" id="PS50119"/>
    </source>
</evidence>
<dbReference type="InterPro" id="IPR013083">
    <property type="entry name" value="Znf_RING/FYVE/PHD"/>
</dbReference>
<dbReference type="Gene3D" id="3.30.160.60">
    <property type="entry name" value="Classic Zinc Finger"/>
    <property type="match status" value="1"/>
</dbReference>
<dbReference type="Gene3D" id="2.60.120.920">
    <property type="match status" value="1"/>
</dbReference>
<evidence type="ECO:0000256" key="3">
    <source>
        <dbReference type="ARBA" id="ARBA00022771"/>
    </source>
</evidence>
<dbReference type="InterPro" id="IPR000315">
    <property type="entry name" value="Znf_B-box"/>
</dbReference>
<evidence type="ECO:0000256" key="4">
    <source>
        <dbReference type="ARBA" id="ARBA00022833"/>
    </source>
</evidence>
<sequence>MDNNRPLSLPFHEIEKLLLKCSVCRCDLVDEKSSFAHLLPCLHTVCRSCLLDNVPDTEENPKPLQCVECQEVHPLSKGDPTKAFPVDNTRLDLWEFVQLKKSVNGMDPECSVCDGVKASTRCVDCAEFLCIDCTSAHERTSKTKHHEIKDLSQLKTTDNLQAFRSPLTCPLHGEPFAVYCSKWTCEKPVCPMCTFTTCKASEGHHILSLKEATAQLKFDLEEQIRNTRNIQQEVQKVETLVEWEVENIDQHEKDLENDIDTTVDEMIELLEEKRVELKNDLKKKIETKRGALKKQREVLHKREVSIVDAVQFAEQALCCSNDAAFSQVDKHVAKRLEHLQHDQFDRKPHENALVCFDKSRAMAVLQKNLKENLKVSAVSVFSPYTTVESWGEHTENHVTKISVLLRDYMRRPADLEGSLSEKMKIKVADPLGRQTVLQMTDHSPTGPMVFSYVPFLTGNHVTYVEVMGKDISHKNFDVIADESVQRNREGLNFTFDNQTAHSDVTVRDEGRIFENFSTISPKRTNQEKRYIHFKGTRGSLPFTKGGVFTYEIDVQFWVKKVLGSRELLFEIGLALESAIDNRLHVEGQPNCWSMIGSQHPECDGLCLIIAHEGQSIFHEKMVNNQTDCVFSKSFRFRVDMKKGIWEICDNNRKLCSLDIRTENPLYPVISGYNPASVLMKAELKSSENEI</sequence>
<evidence type="ECO:0000256" key="7">
    <source>
        <dbReference type="SAM" id="Coils"/>
    </source>
</evidence>
<dbReference type="PANTHER" id="PTHR25462:SF299">
    <property type="entry name" value="E3 UBIQUITIN-PROTEIN LIGASE TRIM56"/>
    <property type="match status" value="1"/>
</dbReference>
<feature type="domain" description="B box-type" evidence="9">
    <location>
        <begin position="110"/>
        <end position="151"/>
    </location>
</feature>
<name>A0A8B8BWT6_CRAVI</name>
<dbReference type="Proteomes" id="UP000694844">
    <property type="component" value="Chromosome 9"/>
</dbReference>
<dbReference type="PROSITE" id="PS50194">
    <property type="entry name" value="FILAMIN_REPEAT"/>
    <property type="match status" value="1"/>
</dbReference>
<dbReference type="GO" id="GO:0061630">
    <property type="term" value="F:ubiquitin protein ligase activity"/>
    <property type="evidence" value="ECO:0007669"/>
    <property type="project" value="TreeGrafter"/>
</dbReference>
<feature type="domain" description="RING-type" evidence="8">
    <location>
        <begin position="21"/>
        <end position="70"/>
    </location>
</feature>
<dbReference type="GeneID" id="111113391"/>
<dbReference type="KEGG" id="cvn:111113391"/>
<evidence type="ECO:0000313" key="10">
    <source>
        <dbReference type="Proteomes" id="UP000694844"/>
    </source>
</evidence>
<dbReference type="PANTHER" id="PTHR25462">
    <property type="entry name" value="BONUS, ISOFORM C-RELATED"/>
    <property type="match status" value="1"/>
</dbReference>
<dbReference type="InterPro" id="IPR047153">
    <property type="entry name" value="TRIM45/56/19-like"/>
</dbReference>
<evidence type="ECO:0000259" key="8">
    <source>
        <dbReference type="PROSITE" id="PS50089"/>
    </source>
</evidence>
<dbReference type="InterPro" id="IPR043136">
    <property type="entry name" value="B30.2/SPRY_sf"/>
</dbReference>
<dbReference type="InterPro" id="IPR001841">
    <property type="entry name" value="Znf_RING"/>
</dbReference>
<dbReference type="GO" id="GO:0045087">
    <property type="term" value="P:innate immune response"/>
    <property type="evidence" value="ECO:0007669"/>
    <property type="project" value="TreeGrafter"/>
</dbReference>
<feature type="coiled-coil region" evidence="7">
    <location>
        <begin position="220"/>
        <end position="287"/>
    </location>
</feature>